<evidence type="ECO:0000259" key="4">
    <source>
        <dbReference type="SMART" id="SM00701"/>
    </source>
</evidence>
<feature type="chain" id="PRO_5042882878" evidence="2">
    <location>
        <begin position="20"/>
        <end position="196"/>
    </location>
</feature>
<protein>
    <submittedName>
        <fullName evidence="5">N-acetylmuramoyl-L-alanine amidase</fullName>
    </submittedName>
</protein>
<keyword evidence="2" id="KW-0732">Signal</keyword>
<organism evidence="5 6">
    <name type="scientific">Litoribacter ruber</name>
    <dbReference type="NCBI Taxonomy" id="702568"/>
    <lineage>
        <taxon>Bacteria</taxon>
        <taxon>Pseudomonadati</taxon>
        <taxon>Bacteroidota</taxon>
        <taxon>Cytophagia</taxon>
        <taxon>Cytophagales</taxon>
        <taxon>Cyclobacteriaceae</taxon>
        <taxon>Litoribacter</taxon>
    </lineage>
</organism>
<dbReference type="GO" id="GO:0008745">
    <property type="term" value="F:N-acetylmuramoyl-L-alanine amidase activity"/>
    <property type="evidence" value="ECO:0007669"/>
    <property type="project" value="InterPro"/>
</dbReference>
<evidence type="ECO:0000256" key="1">
    <source>
        <dbReference type="ARBA" id="ARBA00007553"/>
    </source>
</evidence>
<feature type="domain" description="Peptidoglycan recognition protein family" evidence="4">
    <location>
        <begin position="27"/>
        <end position="171"/>
    </location>
</feature>
<dbReference type="CDD" id="cd06583">
    <property type="entry name" value="PGRP"/>
    <property type="match status" value="1"/>
</dbReference>
<dbReference type="SUPFAM" id="SSF55846">
    <property type="entry name" value="N-acetylmuramoyl-L-alanine amidase-like"/>
    <property type="match status" value="1"/>
</dbReference>
<dbReference type="AlphaFoldDB" id="A0AAP2G5D2"/>
<gene>
    <name evidence="5" type="ORF">KI659_15440</name>
</gene>
<proteinExistence type="inferred from homology"/>
<evidence type="ECO:0000313" key="5">
    <source>
        <dbReference type="EMBL" id="MBS9525410.1"/>
    </source>
</evidence>
<feature type="signal peptide" evidence="2">
    <location>
        <begin position="1"/>
        <end position="19"/>
    </location>
</feature>
<name>A0AAP2G5D2_9BACT</name>
<dbReference type="GO" id="GO:0008270">
    <property type="term" value="F:zinc ion binding"/>
    <property type="evidence" value="ECO:0007669"/>
    <property type="project" value="InterPro"/>
</dbReference>
<dbReference type="RefSeq" id="WP_213946271.1">
    <property type="nucleotide sequence ID" value="NZ_JAHBGI010000002.1"/>
</dbReference>
<sequence length="196" mass="21611">MSKLVHLILLSLISLPAFAQNKGDFQSSIIKREDWNAKPPQFEIPAHTPQFITLHHTAVKQNAGISIEQKLQNLQAFSISSDPLADGTPRKGWSDVPYHFYIDMDGNIAEGRKIELQGDSNTNYDLSGHVSIVLEGNFEVEEVSPSQLASLQNLIAFLNDNYGLPLNSISGHLDQAMTSCPGKNLYSLIPQLQSTP</sequence>
<dbReference type="Proteomes" id="UP001319104">
    <property type="component" value="Unassembled WGS sequence"/>
</dbReference>
<dbReference type="PANTHER" id="PTHR11022:SF41">
    <property type="entry name" value="PEPTIDOGLYCAN-RECOGNITION PROTEIN LC-RELATED"/>
    <property type="match status" value="1"/>
</dbReference>
<dbReference type="InterPro" id="IPR015510">
    <property type="entry name" value="PGRP"/>
</dbReference>
<dbReference type="InterPro" id="IPR006619">
    <property type="entry name" value="PGRP_domain_met/bac"/>
</dbReference>
<dbReference type="SMART" id="SM00644">
    <property type="entry name" value="Ami_2"/>
    <property type="match status" value="1"/>
</dbReference>
<accession>A0AAP2G5D2</accession>
<comment type="similarity">
    <text evidence="1">Belongs to the N-acetylmuramoyl-L-alanine amidase 2 family.</text>
</comment>
<dbReference type="EMBL" id="JAHCMY010000012">
    <property type="protein sequence ID" value="MBS9525410.1"/>
    <property type="molecule type" value="Genomic_DNA"/>
</dbReference>
<dbReference type="InterPro" id="IPR002502">
    <property type="entry name" value="Amidase_domain"/>
</dbReference>
<dbReference type="InterPro" id="IPR036505">
    <property type="entry name" value="Amidase/PGRP_sf"/>
</dbReference>
<dbReference type="SMART" id="SM00701">
    <property type="entry name" value="PGRP"/>
    <property type="match status" value="1"/>
</dbReference>
<feature type="domain" description="N-acetylmuramoyl-L-alanine amidase" evidence="3">
    <location>
        <begin position="37"/>
        <end position="182"/>
    </location>
</feature>
<dbReference type="PANTHER" id="PTHR11022">
    <property type="entry name" value="PEPTIDOGLYCAN RECOGNITION PROTEIN"/>
    <property type="match status" value="1"/>
</dbReference>
<reference evidence="5 6" key="1">
    <citation type="submission" date="2021-05" db="EMBL/GenBank/DDBJ databases">
        <authorList>
            <person name="Zhang Z.D."/>
            <person name="Osman G."/>
        </authorList>
    </citation>
    <scope>NUCLEOTIDE SEQUENCE [LARGE SCALE GENOMIC DNA]</scope>
    <source>
        <strain evidence="5 6">KCTC 32217</strain>
    </source>
</reference>
<evidence type="ECO:0000313" key="6">
    <source>
        <dbReference type="Proteomes" id="UP001319104"/>
    </source>
</evidence>
<dbReference type="Gene3D" id="3.40.80.10">
    <property type="entry name" value="Peptidoglycan recognition protein-like"/>
    <property type="match status" value="1"/>
</dbReference>
<keyword evidence="6" id="KW-1185">Reference proteome</keyword>
<dbReference type="Pfam" id="PF01510">
    <property type="entry name" value="Amidase_2"/>
    <property type="match status" value="1"/>
</dbReference>
<evidence type="ECO:0000256" key="2">
    <source>
        <dbReference type="SAM" id="SignalP"/>
    </source>
</evidence>
<comment type="caution">
    <text evidence="5">The sequence shown here is derived from an EMBL/GenBank/DDBJ whole genome shotgun (WGS) entry which is preliminary data.</text>
</comment>
<evidence type="ECO:0000259" key="3">
    <source>
        <dbReference type="SMART" id="SM00644"/>
    </source>
</evidence>
<dbReference type="GO" id="GO:0009253">
    <property type="term" value="P:peptidoglycan catabolic process"/>
    <property type="evidence" value="ECO:0007669"/>
    <property type="project" value="InterPro"/>
</dbReference>